<sequence>MVRLLHALAFAAFAAVATAKSHQAKVHVAKHHVTVKLNAHSKLFKAVEPAIDVEEDEDVDEIEEDVEMLPECSDEDLKIFTKFASDAKFKKVCGADNAEALKIMDFWSLNTCASQECWGYIYESLETHVPLCIYDGTFLAHFLMSRLKVCDVVDGKVTIPECPKETDQLLGEFGGAVGLETVCGADIAKQFTLESMSSIQACENLECLLLLAGMSAVMPICKHKEEFVQDRLVAAIETCAADCTDADYQFLDMIAEESLVGEYCGNKTVDALKAHKLEDVDACASPQCAALVYFAGQENAIPLCKQNEFHVIPKCDKKAVDKELRALAGTQQLEKLCGADIAKQFTLKGLSSIDPCDNTECKNLLWRMALYMPICRDGKGLLEDTLLDKIAMCGGECSSSDYELLAQLGDSFAKLCGNVTAEAFKTHSLANVEACASHVCDSALYMATHEMFIPACFEGENLLSQPLVKTWNACHDEEQ</sequence>
<dbReference type="Proteomes" id="UP001209570">
    <property type="component" value="Unassembled WGS sequence"/>
</dbReference>
<accession>A0AAD5L7L9</accession>
<feature type="chain" id="PRO_5042076215" evidence="1">
    <location>
        <begin position="20"/>
        <end position="479"/>
    </location>
</feature>
<comment type="caution">
    <text evidence="2">The sequence shown here is derived from an EMBL/GenBank/DDBJ whole genome shotgun (WGS) entry which is preliminary data.</text>
</comment>
<reference evidence="2" key="1">
    <citation type="submission" date="2021-12" db="EMBL/GenBank/DDBJ databases">
        <title>Prjna785345.</title>
        <authorList>
            <person name="Rujirawat T."/>
            <person name="Krajaejun T."/>
        </authorList>
    </citation>
    <scope>NUCLEOTIDE SEQUENCE</scope>
    <source>
        <strain evidence="2">Pi057C3</strain>
    </source>
</reference>
<protein>
    <submittedName>
        <fullName evidence="2">Uncharacterized protein</fullName>
    </submittedName>
</protein>
<dbReference type="AlphaFoldDB" id="A0AAD5L7L9"/>
<dbReference type="EMBL" id="JAKCXM010000708">
    <property type="protein sequence ID" value="KAJ0392141.1"/>
    <property type="molecule type" value="Genomic_DNA"/>
</dbReference>
<evidence type="ECO:0000313" key="2">
    <source>
        <dbReference type="EMBL" id="KAJ0392141.1"/>
    </source>
</evidence>
<keyword evidence="1" id="KW-0732">Signal</keyword>
<proteinExistence type="predicted"/>
<gene>
    <name evidence="2" type="ORF">P43SY_007323</name>
</gene>
<name>A0AAD5L7L9_PYTIN</name>
<feature type="signal peptide" evidence="1">
    <location>
        <begin position="1"/>
        <end position="19"/>
    </location>
</feature>
<evidence type="ECO:0000256" key="1">
    <source>
        <dbReference type="SAM" id="SignalP"/>
    </source>
</evidence>
<keyword evidence="3" id="KW-1185">Reference proteome</keyword>
<organism evidence="2 3">
    <name type="scientific">Pythium insidiosum</name>
    <name type="common">Pythiosis disease agent</name>
    <dbReference type="NCBI Taxonomy" id="114742"/>
    <lineage>
        <taxon>Eukaryota</taxon>
        <taxon>Sar</taxon>
        <taxon>Stramenopiles</taxon>
        <taxon>Oomycota</taxon>
        <taxon>Peronosporomycetes</taxon>
        <taxon>Pythiales</taxon>
        <taxon>Pythiaceae</taxon>
        <taxon>Pythium</taxon>
    </lineage>
</organism>
<evidence type="ECO:0000313" key="3">
    <source>
        <dbReference type="Proteomes" id="UP001209570"/>
    </source>
</evidence>